<evidence type="ECO:0000256" key="2">
    <source>
        <dbReference type="SAM" id="Phobius"/>
    </source>
</evidence>
<protein>
    <submittedName>
        <fullName evidence="3">DUF2628 domain-containing protein</fullName>
    </submittedName>
</protein>
<sequence length="197" mass="22132">MTSPTPDDRPDDRSTPELPRWAQRPAGGGATLSEERMATYFGAKWDSVYKRKLAPFLEDPSFVPTWNWSAALALPVWFLYRKLYLPFAVFFLVPNLVFRLLTRSDTALTVEALRKPENEWLLMMNLAVHLSSAIAAGGTANWLLFRRARAASHFVEHQQLPAGEGLSLLRRMGGVNRLATALFVSLSLVIVLAQYRG</sequence>
<feature type="compositionally biased region" description="Basic and acidic residues" evidence="1">
    <location>
        <begin position="1"/>
        <end position="15"/>
    </location>
</feature>
<evidence type="ECO:0000313" key="3">
    <source>
        <dbReference type="EMBL" id="HCT58320.1"/>
    </source>
</evidence>
<dbReference type="Proteomes" id="UP000264071">
    <property type="component" value="Unassembled WGS sequence"/>
</dbReference>
<keyword evidence="2" id="KW-0812">Transmembrane</keyword>
<organism evidence="3 4">
    <name type="scientific">Gemmatimonas aurantiaca</name>
    <dbReference type="NCBI Taxonomy" id="173480"/>
    <lineage>
        <taxon>Bacteria</taxon>
        <taxon>Pseudomonadati</taxon>
        <taxon>Gemmatimonadota</taxon>
        <taxon>Gemmatimonadia</taxon>
        <taxon>Gemmatimonadales</taxon>
        <taxon>Gemmatimonadaceae</taxon>
        <taxon>Gemmatimonas</taxon>
    </lineage>
</organism>
<accession>A0A3D4VB27</accession>
<dbReference type="EMBL" id="DPIY01000010">
    <property type="protein sequence ID" value="HCT58320.1"/>
    <property type="molecule type" value="Genomic_DNA"/>
</dbReference>
<feature type="transmembrane region" description="Helical" evidence="2">
    <location>
        <begin position="178"/>
        <end position="195"/>
    </location>
</feature>
<keyword evidence="2" id="KW-1133">Transmembrane helix</keyword>
<gene>
    <name evidence="3" type="ORF">DGD08_14040</name>
</gene>
<feature type="region of interest" description="Disordered" evidence="1">
    <location>
        <begin position="1"/>
        <end position="29"/>
    </location>
</feature>
<reference evidence="3 4" key="1">
    <citation type="journal article" date="2018" name="Nat. Biotechnol.">
        <title>A standardized bacterial taxonomy based on genome phylogeny substantially revises the tree of life.</title>
        <authorList>
            <person name="Parks D.H."/>
            <person name="Chuvochina M."/>
            <person name="Waite D.W."/>
            <person name="Rinke C."/>
            <person name="Skarshewski A."/>
            <person name="Chaumeil P.A."/>
            <person name="Hugenholtz P."/>
        </authorList>
    </citation>
    <scope>NUCLEOTIDE SEQUENCE [LARGE SCALE GENOMIC DNA]</scope>
    <source>
        <strain evidence="3">UBA8844</strain>
    </source>
</reference>
<proteinExistence type="predicted"/>
<dbReference type="AlphaFoldDB" id="A0A3D4VB27"/>
<keyword evidence="2" id="KW-0472">Membrane</keyword>
<name>A0A3D4VB27_9BACT</name>
<evidence type="ECO:0000313" key="4">
    <source>
        <dbReference type="Proteomes" id="UP000264071"/>
    </source>
</evidence>
<evidence type="ECO:0000256" key="1">
    <source>
        <dbReference type="SAM" id="MobiDB-lite"/>
    </source>
</evidence>
<feature type="transmembrane region" description="Helical" evidence="2">
    <location>
        <begin position="121"/>
        <end position="144"/>
    </location>
</feature>
<feature type="transmembrane region" description="Helical" evidence="2">
    <location>
        <begin position="83"/>
        <end position="101"/>
    </location>
</feature>
<comment type="caution">
    <text evidence="3">The sequence shown here is derived from an EMBL/GenBank/DDBJ whole genome shotgun (WGS) entry which is preliminary data.</text>
</comment>